<comment type="caution">
    <text evidence="2">The sequence shown here is derived from an EMBL/GenBank/DDBJ whole genome shotgun (WGS) entry which is preliminary data.</text>
</comment>
<dbReference type="AlphaFoldDB" id="A0A4Q7KIT7"/>
<dbReference type="PROSITE" id="PS50995">
    <property type="entry name" value="HTH_MARR_2"/>
    <property type="match status" value="1"/>
</dbReference>
<dbReference type="RefSeq" id="WP_130345842.1">
    <property type="nucleotide sequence ID" value="NZ_SGWQ01000007.1"/>
</dbReference>
<dbReference type="InterPro" id="IPR036388">
    <property type="entry name" value="WH-like_DNA-bd_sf"/>
</dbReference>
<feature type="domain" description="HTH marR-type" evidence="1">
    <location>
        <begin position="10"/>
        <end position="142"/>
    </location>
</feature>
<dbReference type="SUPFAM" id="SSF46785">
    <property type="entry name" value="Winged helix' DNA-binding domain"/>
    <property type="match status" value="1"/>
</dbReference>
<protein>
    <submittedName>
        <fullName evidence="2">DNA-binding MarR family transcriptional regulator</fullName>
    </submittedName>
</protein>
<name>A0A4Q7KIT7_9PSEU</name>
<dbReference type="Proteomes" id="UP000294257">
    <property type="component" value="Unassembled WGS sequence"/>
</dbReference>
<dbReference type="GO" id="GO:0006950">
    <property type="term" value="P:response to stress"/>
    <property type="evidence" value="ECO:0007669"/>
    <property type="project" value="TreeGrafter"/>
</dbReference>
<keyword evidence="2" id="KW-0238">DNA-binding</keyword>
<evidence type="ECO:0000313" key="2">
    <source>
        <dbReference type="EMBL" id="RZS36325.1"/>
    </source>
</evidence>
<dbReference type="Pfam" id="PF12802">
    <property type="entry name" value="MarR_2"/>
    <property type="match status" value="1"/>
</dbReference>
<dbReference type="GO" id="GO:0003677">
    <property type="term" value="F:DNA binding"/>
    <property type="evidence" value="ECO:0007669"/>
    <property type="project" value="UniProtKB-KW"/>
</dbReference>
<dbReference type="EMBL" id="SGWQ01000007">
    <property type="protein sequence ID" value="RZS36325.1"/>
    <property type="molecule type" value="Genomic_DNA"/>
</dbReference>
<dbReference type="PRINTS" id="PR00598">
    <property type="entry name" value="HTHMARR"/>
</dbReference>
<dbReference type="Gene3D" id="1.10.10.10">
    <property type="entry name" value="Winged helix-like DNA-binding domain superfamily/Winged helix DNA-binding domain"/>
    <property type="match status" value="1"/>
</dbReference>
<dbReference type="PANTHER" id="PTHR33164">
    <property type="entry name" value="TRANSCRIPTIONAL REGULATOR, MARR FAMILY"/>
    <property type="match status" value="1"/>
</dbReference>
<evidence type="ECO:0000259" key="1">
    <source>
        <dbReference type="PROSITE" id="PS50995"/>
    </source>
</evidence>
<keyword evidence="3" id="KW-1185">Reference proteome</keyword>
<reference evidence="2 3" key="1">
    <citation type="submission" date="2019-02" db="EMBL/GenBank/DDBJ databases">
        <title>Genomic Encyclopedia of Type Strains, Phase IV (KMG-IV): sequencing the most valuable type-strain genomes for metagenomic binning, comparative biology and taxonomic classification.</title>
        <authorList>
            <person name="Goeker M."/>
        </authorList>
    </citation>
    <scope>NUCLEOTIDE SEQUENCE [LARGE SCALE GENOMIC DNA]</scope>
    <source>
        <strain evidence="2 3">DSM 101727</strain>
    </source>
</reference>
<sequence length="159" mass="17278">MATTAPVSLETDLLFLLSWAGHALATEQTVALADVGITPRAHCVLYKAVEGDGLTQTRLAQVCGLDKTTMVATVDELERKGLARREPAPEDRRARIIVVTPEGAEVLARATRIVARIQADVLEHLPEDLRRSVVEGLTRLVDGRLASPAVCDRPPRRRG</sequence>
<accession>A0A4Q7KIT7</accession>
<dbReference type="InterPro" id="IPR036390">
    <property type="entry name" value="WH_DNA-bd_sf"/>
</dbReference>
<evidence type="ECO:0000313" key="3">
    <source>
        <dbReference type="Proteomes" id="UP000294257"/>
    </source>
</evidence>
<proteinExistence type="predicted"/>
<dbReference type="InterPro" id="IPR000835">
    <property type="entry name" value="HTH_MarR-typ"/>
</dbReference>
<dbReference type="GO" id="GO:0003700">
    <property type="term" value="F:DNA-binding transcription factor activity"/>
    <property type="evidence" value="ECO:0007669"/>
    <property type="project" value="InterPro"/>
</dbReference>
<organism evidence="2 3">
    <name type="scientific">Herbihabitans rhizosphaerae</name>
    <dbReference type="NCBI Taxonomy" id="1872711"/>
    <lineage>
        <taxon>Bacteria</taxon>
        <taxon>Bacillati</taxon>
        <taxon>Actinomycetota</taxon>
        <taxon>Actinomycetes</taxon>
        <taxon>Pseudonocardiales</taxon>
        <taxon>Pseudonocardiaceae</taxon>
        <taxon>Herbihabitans</taxon>
    </lineage>
</organism>
<gene>
    <name evidence="2" type="ORF">EV193_1076</name>
</gene>
<dbReference type="OrthoDB" id="3217017at2"/>
<dbReference type="InterPro" id="IPR039422">
    <property type="entry name" value="MarR/SlyA-like"/>
</dbReference>
<dbReference type="SMART" id="SM00347">
    <property type="entry name" value="HTH_MARR"/>
    <property type="match status" value="1"/>
</dbReference>
<dbReference type="PANTHER" id="PTHR33164:SF43">
    <property type="entry name" value="HTH-TYPE TRANSCRIPTIONAL REPRESSOR YETL"/>
    <property type="match status" value="1"/>
</dbReference>